<name>A0A650CQS8_9CREN</name>
<accession>A0A650CQS8</accession>
<dbReference type="Proteomes" id="UP000423396">
    <property type="component" value="Chromosome"/>
</dbReference>
<reference evidence="2 3" key="1">
    <citation type="submission" date="2019-10" db="EMBL/GenBank/DDBJ databases">
        <title>Genome Sequences from Six Type Strain Members of the Archaeal Family Sulfolobaceae: Acidianus ambivalens, Acidianus infernus, Metallosphaera prunae, Stygiolobus azoricus, Sulfolobus metallicus, and Sulfurisphaera ohwakuensis.</title>
        <authorList>
            <person name="Counts J.A."/>
            <person name="Kelly R.M."/>
        </authorList>
    </citation>
    <scope>NUCLEOTIDE SEQUENCE [LARGE SCALE GENOMIC DNA]</scope>
    <source>
        <strain evidence="2 3">FC6</strain>
    </source>
</reference>
<evidence type="ECO:0000259" key="1">
    <source>
        <dbReference type="Pfam" id="PF01909"/>
    </source>
</evidence>
<dbReference type="OrthoDB" id="9287at2157"/>
<dbReference type="CDD" id="cd05403">
    <property type="entry name" value="NT_KNTase_like"/>
    <property type="match status" value="1"/>
</dbReference>
<dbReference type="AlphaFoldDB" id="A0A650CQS8"/>
<dbReference type="SUPFAM" id="SSF81301">
    <property type="entry name" value="Nucleotidyltransferase"/>
    <property type="match status" value="1"/>
</dbReference>
<dbReference type="InterPro" id="IPR043519">
    <property type="entry name" value="NT_sf"/>
</dbReference>
<proteinExistence type="predicted"/>
<keyword evidence="3" id="KW-1185">Reference proteome</keyword>
<dbReference type="GO" id="GO:0016779">
    <property type="term" value="F:nucleotidyltransferase activity"/>
    <property type="evidence" value="ECO:0007669"/>
    <property type="project" value="InterPro"/>
</dbReference>
<dbReference type="KEGG" id="sazo:D1868_09530"/>
<dbReference type="Gene3D" id="3.30.460.10">
    <property type="entry name" value="Beta Polymerase, domain 2"/>
    <property type="match status" value="1"/>
</dbReference>
<dbReference type="Pfam" id="PF01909">
    <property type="entry name" value="NTP_transf_2"/>
    <property type="match status" value="1"/>
</dbReference>
<evidence type="ECO:0000313" key="2">
    <source>
        <dbReference type="EMBL" id="QGR20201.1"/>
    </source>
</evidence>
<dbReference type="EMBL" id="CP045483">
    <property type="protein sequence ID" value="QGR20201.1"/>
    <property type="molecule type" value="Genomic_DNA"/>
</dbReference>
<dbReference type="PIRSF" id="PIRSF005928">
    <property type="entry name" value="Nucleotidltrnsf"/>
    <property type="match status" value="1"/>
</dbReference>
<evidence type="ECO:0000313" key="3">
    <source>
        <dbReference type="Proteomes" id="UP000423396"/>
    </source>
</evidence>
<sequence>MEVEYSERHWKLLAEKRDRALRILSTLRMLGQEGFAYGSVARGDVHEDSDIDVVVFSPDILKLDLLNADHKFIVQATPFSTPKAYISLDSDEKEVISFPLSKMSRKEVEFYYFGGLVSTQDIEKGIRVPGVNKKLMIIIPTERGHMEIPLRGNEDYAAKVLKNVSYDTILERERLLTKREDRGHSGVFLKYELDREESFENAIRNLYKANKYFRRALDVKR</sequence>
<protein>
    <submittedName>
        <fullName evidence="2">DNA polymerase subunit beta</fullName>
    </submittedName>
</protein>
<dbReference type="InterPro" id="IPR009185">
    <property type="entry name" value="Nucleotidl_trans"/>
</dbReference>
<feature type="domain" description="Polymerase nucleotidyl transferase" evidence="1">
    <location>
        <begin position="21"/>
        <end position="62"/>
    </location>
</feature>
<dbReference type="RefSeq" id="WP_156007650.1">
    <property type="nucleotide sequence ID" value="NZ_CP045483.1"/>
</dbReference>
<dbReference type="GeneID" id="42799310"/>
<organism evidence="2 3">
    <name type="scientific">Stygiolobus azoricus</name>
    <dbReference type="NCBI Taxonomy" id="41675"/>
    <lineage>
        <taxon>Archaea</taxon>
        <taxon>Thermoproteota</taxon>
        <taxon>Thermoprotei</taxon>
        <taxon>Sulfolobales</taxon>
        <taxon>Sulfolobaceae</taxon>
        <taxon>Stygiolobus</taxon>
    </lineage>
</organism>
<dbReference type="InterPro" id="IPR002934">
    <property type="entry name" value="Polymerase_NTP_transf_dom"/>
</dbReference>
<gene>
    <name evidence="2" type="ORF">D1868_09530</name>
</gene>